<dbReference type="GO" id="GO:0005886">
    <property type="term" value="C:plasma membrane"/>
    <property type="evidence" value="ECO:0007669"/>
    <property type="project" value="TreeGrafter"/>
</dbReference>
<dbReference type="PANTHER" id="PTHR22754:SF32">
    <property type="entry name" value="DISCO-INTERACTING PROTEIN 2"/>
    <property type="match status" value="1"/>
</dbReference>
<gene>
    <name evidence="7" type="ORF">SAMN04244553_1761</name>
</gene>
<dbReference type="GO" id="GO:0071766">
    <property type="term" value="P:Actinobacterium-type cell wall biogenesis"/>
    <property type="evidence" value="ECO:0007669"/>
    <property type="project" value="UniProtKB-ARBA"/>
</dbReference>
<proteinExistence type="inferred from homology"/>
<evidence type="ECO:0000259" key="6">
    <source>
        <dbReference type="Pfam" id="PF23024"/>
    </source>
</evidence>
<evidence type="ECO:0000313" key="7">
    <source>
        <dbReference type="EMBL" id="SNY79908.1"/>
    </source>
</evidence>
<dbReference type="AlphaFoldDB" id="A0A285L4S4"/>
<accession>A0A285L4S4</accession>
<evidence type="ECO:0000256" key="1">
    <source>
        <dbReference type="ARBA" id="ARBA00006432"/>
    </source>
</evidence>
<dbReference type="EMBL" id="OBEG01000001">
    <property type="protein sequence ID" value="SNY79908.1"/>
    <property type="molecule type" value="Genomic_DNA"/>
</dbReference>
<sequence length="575" mass="61456">METELRARTLAEAISQRAADAADRIAYTFLPDGEKESHSWTFAELEQLTRALAARISREVAPGDRALIVAPDSADFVLAFLACQFAGVVAVPVYPPFPVTSPRRVETLRTIAEDCGAAAVLCAAPEQTRAMLIGAAPELDRLRWIGIVADADGAADFEPVPVTGADVSFLQYTSGSTSAPKGVVVTHDALMHNQELLCRTMGYSAESRIVGWLPLFHDMGLMGIVVPAVYAGSRTVLLPPLTFVQRPVRWLRAVTRYRATITGGPNFAYELCCRRIPAADRAGIDLSSLEVAFNGAEPIRAETLDKFAAEFAGHGFDSNSYYPCYGLAESTLMTTGSRRGAGAVTLTVSRAELAEGRVTPGQDQTLVGSGRVALHRELLIVDPDTRVPLPDGQVGEIWIGGPDAALAYWGNEDATRETFRAETVAPQSGPYLRSGDLGALVDGELYVVGRRKDLVIVGGRNYYPQDIEHTVENADPRIRRGCTAAFAVDREGGEELIVVAEVKADADPDIAALTAALRAAVSVDHSITPARVVLVRAGTVPKTSSGKLQRRATRAAFEAGTLDEITAAATEAVQL</sequence>
<dbReference type="InterPro" id="IPR045851">
    <property type="entry name" value="AMP-bd_C_sf"/>
</dbReference>
<keyword evidence="3" id="KW-0276">Fatty acid metabolism</keyword>
<dbReference type="InterPro" id="IPR040097">
    <property type="entry name" value="FAAL/FAAC"/>
</dbReference>
<keyword evidence="2 7" id="KW-0436">Ligase</keyword>
<evidence type="ECO:0000256" key="4">
    <source>
        <dbReference type="ARBA" id="ARBA00023098"/>
    </source>
</evidence>
<keyword evidence="4" id="KW-0443">Lipid metabolism</keyword>
<dbReference type="InterPro" id="IPR000873">
    <property type="entry name" value="AMP-dep_synth/lig_dom"/>
</dbReference>
<dbReference type="Pfam" id="PF23024">
    <property type="entry name" value="AMP-dom_DIP2-like"/>
    <property type="match status" value="1"/>
</dbReference>
<dbReference type="Gene3D" id="3.30.300.30">
    <property type="match status" value="1"/>
</dbReference>
<dbReference type="STRING" id="1379680.GCA_001612615_01299"/>
<dbReference type="InterPro" id="IPR020845">
    <property type="entry name" value="AMP-binding_CS"/>
</dbReference>
<dbReference type="SUPFAM" id="SSF56801">
    <property type="entry name" value="Acetyl-CoA synthetase-like"/>
    <property type="match status" value="1"/>
</dbReference>
<protein>
    <submittedName>
        <fullName evidence="7">Acyl-CoA synthetase (AMP-forming)/AMP-acid ligase II</fullName>
    </submittedName>
</protein>
<keyword evidence="8" id="KW-1185">Reference proteome</keyword>
<dbReference type="PANTHER" id="PTHR22754">
    <property type="entry name" value="DISCO-INTERACTING PROTEIN 2 DIP2 -RELATED"/>
    <property type="match status" value="1"/>
</dbReference>
<dbReference type="CDD" id="cd05931">
    <property type="entry name" value="FAAL"/>
    <property type="match status" value="1"/>
</dbReference>
<evidence type="ECO:0000256" key="3">
    <source>
        <dbReference type="ARBA" id="ARBA00022832"/>
    </source>
</evidence>
<dbReference type="PROSITE" id="PS00455">
    <property type="entry name" value="AMP_BINDING"/>
    <property type="match status" value="1"/>
</dbReference>
<dbReference type="GO" id="GO:0016874">
    <property type="term" value="F:ligase activity"/>
    <property type="evidence" value="ECO:0007669"/>
    <property type="project" value="UniProtKB-KW"/>
</dbReference>
<feature type="domain" description="AMP-dependent synthetase/ligase" evidence="5">
    <location>
        <begin position="16"/>
        <end position="409"/>
    </location>
</feature>
<dbReference type="OrthoDB" id="3671040at2"/>
<dbReference type="GO" id="GO:0070566">
    <property type="term" value="F:adenylyltransferase activity"/>
    <property type="evidence" value="ECO:0007669"/>
    <property type="project" value="TreeGrafter"/>
</dbReference>
<evidence type="ECO:0000259" key="5">
    <source>
        <dbReference type="Pfam" id="PF00501"/>
    </source>
</evidence>
<dbReference type="InterPro" id="IPR042099">
    <property type="entry name" value="ANL_N_sf"/>
</dbReference>
<dbReference type="Proteomes" id="UP000219565">
    <property type="component" value="Unassembled WGS sequence"/>
</dbReference>
<dbReference type="FunFam" id="3.40.50.12780:FF:000013">
    <property type="entry name" value="Long-chain-fatty-acid--AMP ligase FadD32"/>
    <property type="match status" value="1"/>
</dbReference>
<evidence type="ECO:0000256" key="2">
    <source>
        <dbReference type="ARBA" id="ARBA00022598"/>
    </source>
</evidence>
<dbReference type="Gene3D" id="3.40.50.12780">
    <property type="entry name" value="N-terminal domain of ligase-like"/>
    <property type="match status" value="1"/>
</dbReference>
<dbReference type="InterPro" id="IPR025110">
    <property type="entry name" value="AMP-bd_C"/>
</dbReference>
<dbReference type="Pfam" id="PF00501">
    <property type="entry name" value="AMP-binding"/>
    <property type="match status" value="1"/>
</dbReference>
<comment type="similarity">
    <text evidence="1">Belongs to the ATP-dependent AMP-binding enzyme family.</text>
</comment>
<reference evidence="8" key="1">
    <citation type="submission" date="2017-09" db="EMBL/GenBank/DDBJ databases">
        <authorList>
            <person name="Varghese N."/>
            <person name="Submissions S."/>
        </authorList>
    </citation>
    <scope>NUCLEOTIDE SEQUENCE [LARGE SCALE GENOMIC DNA]</scope>
    <source>
        <strain evidence="8">DSM 45537</strain>
    </source>
</reference>
<evidence type="ECO:0000313" key="8">
    <source>
        <dbReference type="Proteomes" id="UP000219565"/>
    </source>
</evidence>
<name>A0A285L4S4_9NOCA</name>
<dbReference type="GO" id="GO:0006633">
    <property type="term" value="P:fatty acid biosynthetic process"/>
    <property type="evidence" value="ECO:0007669"/>
    <property type="project" value="TreeGrafter"/>
</dbReference>
<organism evidence="7 8">
    <name type="scientific">Nocardia amikacinitolerans</name>
    <dbReference type="NCBI Taxonomy" id="756689"/>
    <lineage>
        <taxon>Bacteria</taxon>
        <taxon>Bacillati</taxon>
        <taxon>Actinomycetota</taxon>
        <taxon>Actinomycetes</taxon>
        <taxon>Mycobacteriales</taxon>
        <taxon>Nocardiaceae</taxon>
        <taxon>Nocardia</taxon>
    </lineage>
</organism>
<feature type="domain" description="AMP-binding enzyme C-terminal" evidence="6">
    <location>
        <begin position="453"/>
        <end position="564"/>
    </location>
</feature>
<dbReference type="RefSeq" id="WP_097244353.1">
    <property type="nucleotide sequence ID" value="NZ_JAMTCV010000006.1"/>
</dbReference>